<evidence type="ECO:0000313" key="2">
    <source>
        <dbReference type="Proteomes" id="UP000316621"/>
    </source>
</evidence>
<dbReference type="EMBL" id="CM010720">
    <property type="protein sequence ID" value="RZC65726.1"/>
    <property type="molecule type" value="Genomic_DNA"/>
</dbReference>
<accession>A0A4Y7JYS0</accession>
<organism evidence="1 2">
    <name type="scientific">Papaver somniferum</name>
    <name type="common">Opium poppy</name>
    <dbReference type="NCBI Taxonomy" id="3469"/>
    <lineage>
        <taxon>Eukaryota</taxon>
        <taxon>Viridiplantae</taxon>
        <taxon>Streptophyta</taxon>
        <taxon>Embryophyta</taxon>
        <taxon>Tracheophyta</taxon>
        <taxon>Spermatophyta</taxon>
        <taxon>Magnoliopsida</taxon>
        <taxon>Ranunculales</taxon>
        <taxon>Papaveraceae</taxon>
        <taxon>Papaveroideae</taxon>
        <taxon>Papaver</taxon>
    </lineage>
</organism>
<sequence>MWVISWVINEVENCTSDMGL</sequence>
<gene>
    <name evidence="1" type="ORF">C5167_009421</name>
</gene>
<reference evidence="1 2" key="1">
    <citation type="journal article" date="2018" name="Science">
        <title>The opium poppy genome and morphinan production.</title>
        <authorList>
            <person name="Guo L."/>
            <person name="Winzer T."/>
            <person name="Yang X."/>
            <person name="Li Y."/>
            <person name="Ning Z."/>
            <person name="He Z."/>
            <person name="Teodor R."/>
            <person name="Lu Y."/>
            <person name="Bowser T.A."/>
            <person name="Graham I.A."/>
            <person name="Ye K."/>
        </authorList>
    </citation>
    <scope>NUCLEOTIDE SEQUENCE [LARGE SCALE GENOMIC DNA]</scope>
    <source>
        <strain evidence="2">cv. HN1</strain>
        <tissue evidence="1">Leaves</tissue>
    </source>
</reference>
<name>A0A4Y7JYS0_PAPSO</name>
<evidence type="ECO:0000313" key="1">
    <source>
        <dbReference type="EMBL" id="RZC65726.1"/>
    </source>
</evidence>
<dbReference type="Proteomes" id="UP000316621">
    <property type="component" value="Chromosome 6"/>
</dbReference>
<protein>
    <submittedName>
        <fullName evidence="1">Uncharacterized protein</fullName>
    </submittedName>
</protein>
<dbReference type="AlphaFoldDB" id="A0A4Y7JYS0"/>
<keyword evidence="2" id="KW-1185">Reference proteome</keyword>
<proteinExistence type="predicted"/>
<dbReference type="Gramene" id="RZC65726">
    <property type="protein sequence ID" value="RZC65726"/>
    <property type="gene ID" value="C5167_009421"/>
</dbReference>